<organism evidence="1 2">
    <name type="scientific">Chaenocephalus aceratus</name>
    <name type="common">Blackfin icefish</name>
    <name type="synonym">Chaenichthys aceratus</name>
    <dbReference type="NCBI Taxonomy" id="36190"/>
    <lineage>
        <taxon>Eukaryota</taxon>
        <taxon>Metazoa</taxon>
        <taxon>Chordata</taxon>
        <taxon>Craniata</taxon>
        <taxon>Vertebrata</taxon>
        <taxon>Euteleostomi</taxon>
        <taxon>Actinopterygii</taxon>
        <taxon>Neopterygii</taxon>
        <taxon>Teleostei</taxon>
        <taxon>Neoteleostei</taxon>
        <taxon>Acanthomorphata</taxon>
        <taxon>Eupercaria</taxon>
        <taxon>Perciformes</taxon>
        <taxon>Notothenioidei</taxon>
        <taxon>Channichthyidae</taxon>
        <taxon>Chaenocephalus</taxon>
    </lineage>
</organism>
<proteinExistence type="predicted"/>
<dbReference type="Proteomes" id="UP001057452">
    <property type="component" value="Chromosome 8"/>
</dbReference>
<comment type="caution">
    <text evidence="1">The sequence shown here is derived from an EMBL/GenBank/DDBJ whole genome shotgun (WGS) entry which is preliminary data.</text>
</comment>
<gene>
    <name evidence="1" type="ORF">KUCAC02_008043</name>
</gene>
<feature type="non-terminal residue" evidence="1">
    <location>
        <position position="106"/>
    </location>
</feature>
<name>A0ACB9X7H2_CHAAC</name>
<evidence type="ECO:0000313" key="1">
    <source>
        <dbReference type="EMBL" id="KAI4822500.1"/>
    </source>
</evidence>
<accession>A0ACB9X7H2</accession>
<protein>
    <submittedName>
        <fullName evidence="1">Uncharacterized protein</fullName>
    </submittedName>
</protein>
<dbReference type="EMBL" id="CM043792">
    <property type="protein sequence ID" value="KAI4822500.1"/>
    <property type="molecule type" value="Genomic_DNA"/>
</dbReference>
<keyword evidence="2" id="KW-1185">Reference proteome</keyword>
<evidence type="ECO:0000313" key="2">
    <source>
        <dbReference type="Proteomes" id="UP001057452"/>
    </source>
</evidence>
<sequence length="106" mass="11718">MSSQGMCSRAEPERQGKCKTWTQNLFTHPTCCLSEAEEYQMNVMEESRREESAAGHQAFCFPCHTPWGSPESDPPPTHTVPSWVPAESLLTQDSLNSILGSCNTGL</sequence>
<reference evidence="1" key="1">
    <citation type="submission" date="2022-05" db="EMBL/GenBank/DDBJ databases">
        <title>Chromosome-level genome of Chaenocephalus aceratus.</title>
        <authorList>
            <person name="Park H."/>
        </authorList>
    </citation>
    <scope>NUCLEOTIDE SEQUENCE</scope>
    <source>
        <strain evidence="1">KU_202001</strain>
    </source>
</reference>